<protein>
    <submittedName>
        <fullName evidence="2">Uncharacterized protein</fullName>
    </submittedName>
</protein>
<feature type="compositionally biased region" description="Basic and acidic residues" evidence="1">
    <location>
        <begin position="333"/>
        <end position="360"/>
    </location>
</feature>
<feature type="region of interest" description="Disordered" evidence="1">
    <location>
        <begin position="245"/>
        <end position="370"/>
    </location>
</feature>
<reference evidence="2" key="1">
    <citation type="journal article" date="2019" name="Sci. Rep.">
        <title>Draft genome of Tanacetum cinerariifolium, the natural source of mosquito coil.</title>
        <authorList>
            <person name="Yamashiro T."/>
            <person name="Shiraishi A."/>
            <person name="Satake H."/>
            <person name="Nakayama K."/>
        </authorList>
    </citation>
    <scope>NUCLEOTIDE SEQUENCE</scope>
</reference>
<proteinExistence type="predicted"/>
<dbReference type="AlphaFoldDB" id="A0A6L2P8V6"/>
<feature type="compositionally biased region" description="Low complexity" evidence="1">
    <location>
        <begin position="262"/>
        <end position="285"/>
    </location>
</feature>
<organism evidence="2">
    <name type="scientific">Tanacetum cinerariifolium</name>
    <name type="common">Dalmatian daisy</name>
    <name type="synonym">Chrysanthemum cinerariifolium</name>
    <dbReference type="NCBI Taxonomy" id="118510"/>
    <lineage>
        <taxon>Eukaryota</taxon>
        <taxon>Viridiplantae</taxon>
        <taxon>Streptophyta</taxon>
        <taxon>Embryophyta</taxon>
        <taxon>Tracheophyta</taxon>
        <taxon>Spermatophyta</taxon>
        <taxon>Magnoliopsida</taxon>
        <taxon>eudicotyledons</taxon>
        <taxon>Gunneridae</taxon>
        <taxon>Pentapetalae</taxon>
        <taxon>asterids</taxon>
        <taxon>campanulids</taxon>
        <taxon>Asterales</taxon>
        <taxon>Asteraceae</taxon>
        <taxon>Asteroideae</taxon>
        <taxon>Anthemideae</taxon>
        <taxon>Anthemidinae</taxon>
        <taxon>Tanacetum</taxon>
    </lineage>
</organism>
<name>A0A6L2P8V6_TANCI</name>
<sequence length="529" mass="59557">MATTAALQIDLDNAFVAPEKQEFDEPPSEEEILSFIKELCHTGKIKNITAVVVDHMHQPELYGDVNIRLTNVEPDEEDKGYKEMTNAETVDAEHENVIQESVGNKVKDDAQATQKTRVPLHSSSILSDYAAKYLNFDNISPIDTEFVSMLDICVQREVPRTSPLLTNLVFVIPEHNVINPPETVTTASATTISSFLTSLFPHLQKSTPIPSPTTTKATTSTIVVPNSETLTTLHQRISDLEKDVKELKDRQKTSKGNETSKKTSATKDSSKGKTSATSSKSSKSGKSAKDQVVEPISMQDSDNAEYDDADYADMSMDQGEDLGKTNKQPNNEAIHKNDWYKKSKSDPSPDPEWNKGKLIDDGPEQSWLNDMAKDTKPPLTFDELMHTPIKFSAFRCPYDLTKPLPVKMSSQGRQIVPANFFFNKDLEYLRGGSNDKKYTASTTKSKAARYELKGIKDMVPNLWSPVKQDIYSTKRILNIVSVKVNEWYEYGYLKEFVVKRADKKLYTFKEGDFKRLRLNDIKDMLLLIV</sequence>
<gene>
    <name evidence="2" type="ORF">Tci_065202</name>
</gene>
<comment type="caution">
    <text evidence="2">The sequence shown here is derived from an EMBL/GenBank/DDBJ whole genome shotgun (WGS) entry which is preliminary data.</text>
</comment>
<accession>A0A6L2P8V6</accession>
<feature type="compositionally biased region" description="Acidic residues" evidence="1">
    <location>
        <begin position="302"/>
        <end position="311"/>
    </location>
</feature>
<dbReference type="EMBL" id="BKCJ010010804">
    <property type="protein sequence ID" value="GEU93224.1"/>
    <property type="molecule type" value="Genomic_DNA"/>
</dbReference>
<evidence type="ECO:0000256" key="1">
    <source>
        <dbReference type="SAM" id="MobiDB-lite"/>
    </source>
</evidence>
<evidence type="ECO:0000313" key="2">
    <source>
        <dbReference type="EMBL" id="GEU93224.1"/>
    </source>
</evidence>